<dbReference type="PANTHER" id="PTHR32305:SF17">
    <property type="entry name" value="TRNA NUCLEASE WAPA"/>
    <property type="match status" value="1"/>
</dbReference>
<keyword evidence="3" id="KW-1185">Reference proteome</keyword>
<proteinExistence type="predicted"/>
<dbReference type="Proteomes" id="UP001144396">
    <property type="component" value="Unassembled WGS sequence"/>
</dbReference>
<dbReference type="Gene3D" id="2.180.10.10">
    <property type="entry name" value="RHS repeat-associated core"/>
    <property type="match status" value="1"/>
</dbReference>
<dbReference type="Gene3D" id="2.170.16.10">
    <property type="entry name" value="Hedgehog/Intein (Hint) domain"/>
    <property type="match status" value="1"/>
</dbReference>
<dbReference type="AlphaFoldDB" id="A0A9W6CWL5"/>
<dbReference type="Pfam" id="PF07591">
    <property type="entry name" value="PT-HINT"/>
    <property type="match status" value="1"/>
</dbReference>
<gene>
    <name evidence="2" type="ORF">ARHIZOSPH14_21540</name>
</gene>
<dbReference type="CDD" id="cd00081">
    <property type="entry name" value="Hint"/>
    <property type="match status" value="1"/>
</dbReference>
<evidence type="ECO:0000313" key="2">
    <source>
        <dbReference type="EMBL" id="GLI27912.1"/>
    </source>
</evidence>
<comment type="caution">
    <text evidence="2">The sequence shown here is derived from an EMBL/GenBank/DDBJ whole genome shotgun (WGS) entry which is preliminary data.</text>
</comment>
<reference evidence="2" key="1">
    <citation type="submission" date="2022-12" db="EMBL/GenBank/DDBJ databases">
        <title>Reference genome sequencing for broad-spectrum identification of bacterial and archaeal isolates by mass spectrometry.</title>
        <authorList>
            <person name="Sekiguchi Y."/>
            <person name="Tourlousse D.M."/>
        </authorList>
    </citation>
    <scope>NUCLEOTIDE SEQUENCE</scope>
    <source>
        <strain evidence="2">14</strain>
    </source>
</reference>
<dbReference type="InterPro" id="IPR003587">
    <property type="entry name" value="Hint_dom_N"/>
</dbReference>
<dbReference type="PANTHER" id="PTHR32305">
    <property type="match status" value="1"/>
</dbReference>
<dbReference type="InterPro" id="IPR036844">
    <property type="entry name" value="Hint_dom_sf"/>
</dbReference>
<sequence length="523" mass="53282">MQRLYTDPFGAARGASDAGTVPGDTQFLGKTRDTSTGLTLLGARYYDEALGRFISVDPLLDPGLPAQFNAYVYAANNPHTWADPSGLFWGDMWNNIGNAVGTAGKAVGGFVDKYQAEIVGAVVGIGVTIGCTVATGGAGVIGCAVLGGAAGGAVTNLWKTQVTKREQFTWSGFAADVGIGMVGGLVGGAAGVGLSKALTVAAPAAKQALNAVSTALRNTTSRTASSTAATTQRVTQSIRLSPQKPTSGASCAFNSFVPGTTVLMADGSEVPIEEVGLGDVVWASDPVSGESAPREVVRLITGDGVKDLVTVTVADEGGVSGSVVATAGHPFWVPDAGAWVDAGQLRAGQWLQTSAGTWVQITAVAHERRVQTVHNLTVAVDHTYYVAAGDLALLTHNTNCGGGAGSAGARLSANAAAGNTARDSIAAANSGSRIEQSLSTAFGARRIDVLTRGGVGIESKVGRTYLTSATRSQIAKDSWLLQNEEVAGIHWVFSRSAATGRIGPSGPLADALRNAGIPWSLGR</sequence>
<dbReference type="EMBL" id="BSDP01000001">
    <property type="protein sequence ID" value="GLI27912.1"/>
    <property type="molecule type" value="Genomic_DNA"/>
</dbReference>
<name>A0A9W6CWL5_9MICO</name>
<protein>
    <recommendedName>
        <fullName evidence="1">Hint domain-containing protein</fullName>
    </recommendedName>
</protein>
<dbReference type="SUPFAM" id="SSF51294">
    <property type="entry name" value="Hedgehog/intein (Hint) domain"/>
    <property type="match status" value="1"/>
</dbReference>
<dbReference type="InterPro" id="IPR050708">
    <property type="entry name" value="T6SS_VgrG/RHS"/>
</dbReference>
<evidence type="ECO:0000259" key="1">
    <source>
        <dbReference type="SMART" id="SM00306"/>
    </source>
</evidence>
<accession>A0A9W6CWL5</accession>
<dbReference type="NCBIfam" id="TIGR03696">
    <property type="entry name" value="Rhs_assc_core"/>
    <property type="match status" value="1"/>
</dbReference>
<feature type="domain" description="Hint" evidence="1">
    <location>
        <begin position="253"/>
        <end position="355"/>
    </location>
</feature>
<evidence type="ECO:0000313" key="3">
    <source>
        <dbReference type="Proteomes" id="UP001144396"/>
    </source>
</evidence>
<dbReference type="RefSeq" id="WP_281884831.1">
    <property type="nucleotide sequence ID" value="NZ_BSDP01000001.1"/>
</dbReference>
<dbReference type="SMART" id="SM00306">
    <property type="entry name" value="HintN"/>
    <property type="match status" value="1"/>
</dbReference>
<organism evidence="2 3">
    <name type="scientific">Agromyces rhizosphaerae</name>
    <dbReference type="NCBI Taxonomy" id="88374"/>
    <lineage>
        <taxon>Bacteria</taxon>
        <taxon>Bacillati</taxon>
        <taxon>Actinomycetota</taxon>
        <taxon>Actinomycetes</taxon>
        <taxon>Micrococcales</taxon>
        <taxon>Microbacteriaceae</taxon>
        <taxon>Agromyces</taxon>
    </lineage>
</organism>
<dbReference type="InterPro" id="IPR022385">
    <property type="entry name" value="Rhs_assc_core"/>
</dbReference>